<comment type="subcellular location">
    <subcellularLocation>
        <location evidence="2">Cell membrane</location>
        <topology evidence="2">Lipid-anchor</topology>
    </subcellularLocation>
</comment>
<comment type="subunit">
    <text evidence="4">The complex is composed of two ATP-binding proteins (PstB), two transmembrane proteins (PstC and PstA) and a solute-binding protein (PstS).</text>
</comment>
<evidence type="ECO:0000256" key="2">
    <source>
        <dbReference type="ARBA" id="ARBA00004193"/>
    </source>
</evidence>
<proteinExistence type="inferred from homology"/>
<evidence type="ECO:0000256" key="6">
    <source>
        <dbReference type="ARBA" id="ARBA00022729"/>
    </source>
</evidence>
<gene>
    <name evidence="11" type="ORF">J2S74_003190</name>
</gene>
<feature type="domain" description="PBP" evidence="10">
    <location>
        <begin position="136"/>
        <end position="375"/>
    </location>
</feature>
<keyword evidence="6" id="KW-0732">Signal</keyword>
<keyword evidence="9" id="KW-0472">Membrane</keyword>
<dbReference type="Proteomes" id="UP001230005">
    <property type="component" value="Unassembled WGS sequence"/>
</dbReference>
<evidence type="ECO:0000256" key="1">
    <source>
        <dbReference type="ARBA" id="ARBA00002841"/>
    </source>
</evidence>
<keyword evidence="5" id="KW-0592">Phosphate transport</keyword>
<reference evidence="11 12" key="1">
    <citation type="submission" date="2023-07" db="EMBL/GenBank/DDBJ databases">
        <title>Genomic Encyclopedia of Type Strains, Phase IV (KMG-IV): sequencing the most valuable type-strain genomes for metagenomic binning, comparative biology and taxonomic classification.</title>
        <authorList>
            <person name="Goeker M."/>
        </authorList>
    </citation>
    <scope>NUCLEOTIDE SEQUENCE [LARGE SCALE GENOMIC DNA]</scope>
    <source>
        <strain evidence="11 12">DSM 9768</strain>
    </source>
</reference>
<evidence type="ECO:0000256" key="7">
    <source>
        <dbReference type="ARBA" id="ARBA00023139"/>
    </source>
</evidence>
<dbReference type="Pfam" id="PF12849">
    <property type="entry name" value="PBP_like_2"/>
    <property type="match status" value="1"/>
</dbReference>
<evidence type="ECO:0000256" key="3">
    <source>
        <dbReference type="ARBA" id="ARBA00008725"/>
    </source>
</evidence>
<accession>A0ABT9ZX56</accession>
<dbReference type="InterPro" id="IPR024370">
    <property type="entry name" value="PBP_domain"/>
</dbReference>
<organism evidence="11 12">
    <name type="scientific">Evansella vedderi</name>
    <dbReference type="NCBI Taxonomy" id="38282"/>
    <lineage>
        <taxon>Bacteria</taxon>
        <taxon>Bacillati</taxon>
        <taxon>Bacillota</taxon>
        <taxon>Bacilli</taxon>
        <taxon>Bacillales</taxon>
        <taxon>Bacillaceae</taxon>
        <taxon>Evansella</taxon>
    </lineage>
</organism>
<keyword evidence="7" id="KW-0564">Palmitate</keyword>
<name>A0ABT9ZX56_9BACI</name>
<keyword evidence="8" id="KW-0449">Lipoprotein</keyword>
<keyword evidence="9" id="KW-0812">Transmembrane</keyword>
<dbReference type="SUPFAM" id="SSF53850">
    <property type="entry name" value="Periplasmic binding protein-like II"/>
    <property type="match status" value="1"/>
</dbReference>
<dbReference type="PANTHER" id="PTHR30570">
    <property type="entry name" value="PERIPLASMIC PHOSPHATE BINDING COMPONENT OF PHOSPHATE ABC TRANSPORTER"/>
    <property type="match status" value="1"/>
</dbReference>
<feature type="transmembrane region" description="Helical" evidence="9">
    <location>
        <begin position="69"/>
        <end position="88"/>
    </location>
</feature>
<evidence type="ECO:0000256" key="5">
    <source>
        <dbReference type="ARBA" id="ARBA00022592"/>
    </source>
</evidence>
<protein>
    <submittedName>
        <fullName evidence="11">Phosphate transport system substrate-binding protein</fullName>
    </submittedName>
</protein>
<comment type="similarity">
    <text evidence="3">Belongs to the PstS family.</text>
</comment>
<evidence type="ECO:0000313" key="12">
    <source>
        <dbReference type="Proteomes" id="UP001230005"/>
    </source>
</evidence>
<comment type="caution">
    <text evidence="11">The sequence shown here is derived from an EMBL/GenBank/DDBJ whole genome shotgun (WGS) entry which is preliminary data.</text>
</comment>
<keyword evidence="9" id="KW-1133">Transmembrane helix</keyword>
<feature type="transmembrane region" description="Helical" evidence="9">
    <location>
        <begin position="9"/>
        <end position="32"/>
    </location>
</feature>
<feature type="transmembrane region" description="Helical" evidence="9">
    <location>
        <begin position="38"/>
        <end position="62"/>
    </location>
</feature>
<dbReference type="RefSeq" id="WP_307326972.1">
    <property type="nucleotide sequence ID" value="NZ_JAUSUG010000012.1"/>
</dbReference>
<comment type="function">
    <text evidence="1">Part of the ABC transporter complex PstSACB involved in phosphate import.</text>
</comment>
<dbReference type="Gene3D" id="3.40.190.10">
    <property type="entry name" value="Periplasmic binding protein-like II"/>
    <property type="match status" value="2"/>
</dbReference>
<dbReference type="InterPro" id="IPR050811">
    <property type="entry name" value="Phosphate_ABC_transporter"/>
</dbReference>
<keyword evidence="12" id="KW-1185">Reference proteome</keyword>
<sequence>MNDSIGVKFVYTVFFTGLFLFAGFVAIIYASFTSANRFLIPIIIITALGCILFFILAVFNILSKKPLRISSISFFSICILSFLSIWMYESYQESLVMVEEGEVNLYEYQPFREGTKAVSLEEESTLKIENDLPILDGATALYPVYSAFARAVYPEKDYDPYWEGSSEVLATKTNQAYTNLINGRVDIIFAAGPSNRQLQMAEARGVELELTPIGREAFVFFVNARNPVEGLTIEQIQGIYSGEITNWSEVGGNNEAIRAFQRPDDSGSQTALENLMGDIPLMEAPTEDVVGGMGGIINQTSNYRNHRNAIGYSFRYYSTEMVQNGEIKHLEVEGVFPDKESIRNGQYPIAAEFYVITAGTENPHVEELIEWILSDQGQYIIEKTGYVPIN</sequence>
<evidence type="ECO:0000313" key="11">
    <source>
        <dbReference type="EMBL" id="MDQ0255808.1"/>
    </source>
</evidence>
<evidence type="ECO:0000256" key="4">
    <source>
        <dbReference type="ARBA" id="ARBA00011529"/>
    </source>
</evidence>
<keyword evidence="5" id="KW-0813">Transport</keyword>
<evidence type="ECO:0000256" key="9">
    <source>
        <dbReference type="SAM" id="Phobius"/>
    </source>
</evidence>
<evidence type="ECO:0000256" key="8">
    <source>
        <dbReference type="ARBA" id="ARBA00023288"/>
    </source>
</evidence>
<dbReference type="EMBL" id="JAUSUG010000012">
    <property type="protein sequence ID" value="MDQ0255808.1"/>
    <property type="molecule type" value="Genomic_DNA"/>
</dbReference>
<evidence type="ECO:0000259" key="10">
    <source>
        <dbReference type="Pfam" id="PF12849"/>
    </source>
</evidence>
<dbReference type="PANTHER" id="PTHR30570:SF1">
    <property type="entry name" value="PHOSPHATE-BINDING PROTEIN PSTS"/>
    <property type="match status" value="1"/>
</dbReference>